<evidence type="ECO:0000256" key="1">
    <source>
        <dbReference type="ARBA" id="ARBA00004651"/>
    </source>
</evidence>
<keyword evidence="11" id="KW-1185">Reference proteome</keyword>
<name>A0ABN2K3Y0_9ACTN</name>
<feature type="transmembrane region" description="Helical" evidence="8">
    <location>
        <begin position="265"/>
        <end position="295"/>
    </location>
</feature>
<comment type="caution">
    <text evidence="10">The sequence shown here is derived from an EMBL/GenBank/DDBJ whole genome shotgun (WGS) entry which is preliminary data.</text>
</comment>
<dbReference type="Proteomes" id="UP001501057">
    <property type="component" value="Unassembled WGS sequence"/>
</dbReference>
<keyword evidence="5 8" id="KW-1133">Transmembrane helix</keyword>
<dbReference type="SUPFAM" id="SSF82866">
    <property type="entry name" value="Multidrug efflux transporter AcrB transmembrane domain"/>
    <property type="match status" value="2"/>
</dbReference>
<evidence type="ECO:0000259" key="9">
    <source>
        <dbReference type="PROSITE" id="PS50156"/>
    </source>
</evidence>
<feature type="transmembrane region" description="Helical" evidence="8">
    <location>
        <begin position="564"/>
        <end position="586"/>
    </location>
</feature>
<dbReference type="PANTHER" id="PTHR33406">
    <property type="entry name" value="MEMBRANE PROTEIN MJ1562-RELATED"/>
    <property type="match status" value="1"/>
</dbReference>
<feature type="transmembrane region" description="Helical" evidence="8">
    <location>
        <begin position="199"/>
        <end position="219"/>
    </location>
</feature>
<dbReference type="InterPro" id="IPR050545">
    <property type="entry name" value="Mycobact_MmpL"/>
</dbReference>
<evidence type="ECO:0000256" key="5">
    <source>
        <dbReference type="ARBA" id="ARBA00022989"/>
    </source>
</evidence>
<accession>A0ABN2K3Y0</accession>
<dbReference type="EMBL" id="BAAAME010000005">
    <property type="protein sequence ID" value="GAA1747858.1"/>
    <property type="molecule type" value="Genomic_DNA"/>
</dbReference>
<evidence type="ECO:0000313" key="10">
    <source>
        <dbReference type="EMBL" id="GAA1747858.1"/>
    </source>
</evidence>
<keyword evidence="4 8" id="KW-0812">Transmembrane</keyword>
<protein>
    <submittedName>
        <fullName evidence="10">MMPL family transporter</fullName>
    </submittedName>
</protein>
<feature type="transmembrane region" description="Helical" evidence="8">
    <location>
        <begin position="537"/>
        <end position="557"/>
    </location>
</feature>
<feature type="transmembrane region" description="Helical" evidence="8">
    <location>
        <begin position="598"/>
        <end position="617"/>
    </location>
</feature>
<dbReference type="Pfam" id="PF03176">
    <property type="entry name" value="MMPL"/>
    <property type="match status" value="2"/>
</dbReference>
<feature type="transmembrane region" description="Helical" evidence="8">
    <location>
        <begin position="175"/>
        <end position="194"/>
    </location>
</feature>
<evidence type="ECO:0000313" key="11">
    <source>
        <dbReference type="Proteomes" id="UP001501057"/>
    </source>
</evidence>
<comment type="similarity">
    <text evidence="2">Belongs to the resistance-nodulation-cell division (RND) (TC 2.A.6) family. MmpL subfamily.</text>
</comment>
<keyword evidence="6 8" id="KW-0472">Membrane</keyword>
<comment type="subcellular location">
    <subcellularLocation>
        <location evidence="1">Cell membrane</location>
        <topology evidence="1">Multi-pass membrane protein</topology>
    </subcellularLocation>
</comment>
<evidence type="ECO:0000256" key="8">
    <source>
        <dbReference type="SAM" id="Phobius"/>
    </source>
</evidence>
<evidence type="ECO:0000256" key="7">
    <source>
        <dbReference type="SAM" id="MobiDB-lite"/>
    </source>
</evidence>
<gene>
    <name evidence="10" type="ORF">GCM10009710_29880</name>
</gene>
<proteinExistence type="inferred from homology"/>
<dbReference type="InterPro" id="IPR000731">
    <property type="entry name" value="SSD"/>
</dbReference>
<dbReference type="RefSeq" id="WP_344203035.1">
    <property type="nucleotide sequence ID" value="NZ_BAAAME010000005.1"/>
</dbReference>
<reference evidence="10 11" key="1">
    <citation type="journal article" date="2019" name="Int. J. Syst. Evol. Microbiol.">
        <title>The Global Catalogue of Microorganisms (GCM) 10K type strain sequencing project: providing services to taxonomists for standard genome sequencing and annotation.</title>
        <authorList>
            <consortium name="The Broad Institute Genomics Platform"/>
            <consortium name="The Broad Institute Genome Sequencing Center for Infectious Disease"/>
            <person name="Wu L."/>
            <person name="Ma J."/>
        </authorList>
    </citation>
    <scope>NUCLEOTIDE SEQUENCE [LARGE SCALE GENOMIC DNA]</scope>
    <source>
        <strain evidence="10 11">JCM 13518</strain>
    </source>
</reference>
<feature type="region of interest" description="Disordered" evidence="7">
    <location>
        <begin position="732"/>
        <end position="764"/>
    </location>
</feature>
<keyword evidence="3" id="KW-1003">Cell membrane</keyword>
<evidence type="ECO:0000256" key="4">
    <source>
        <dbReference type="ARBA" id="ARBA00022692"/>
    </source>
</evidence>
<feature type="transmembrane region" description="Helical" evidence="8">
    <location>
        <begin position="301"/>
        <end position="324"/>
    </location>
</feature>
<feature type="domain" description="SSD" evidence="9">
    <location>
        <begin position="192"/>
        <end position="324"/>
    </location>
</feature>
<sequence length="764" mass="79249">MAWYLYKLGRWSFRRRFAVIGLWIALLLGGGVAALTLSGPTSDSFELPDIESSQAADLVKDRTGVSTDGAVARIVVQAPDGQALSDSQPEVAAAVEAATTDHVVSAEDPFTAGTLSQDGSTGYVTVTYDRQASELDEADLSALDDAVADLRDADLTALVSGDAVSVTELSHTAEAIGIAIALVVLAITFGSLVAAGMPLVTAVVGVGIGILGVTTLSGFMELSSVTPALASMLGLAVGIDYALFIMSRFKHEVHEGRDHEQAAAIAVGTAGSAVVFAGLTVVIALAGLSITGISFLTQMGLAGAATVAVAVLVSLTLLPALLALTGRRVVGGRIPGLKNRDPEAEGVVTTGRRWVELVARFRWPALLLGLGFAVFASLPVLQMELALPDDGSKPSSNEARQSYDLIADTFGPGANGPLTVIIDTAGADDPAAAVDEALAEVSTVDQDVAAVVPPVTDPTDPAAVQMFAAQLQQTQFAAITVVPESGPSDQATKDLVADVRQALSGLEGETGAVPYVTGQTAAGVDISESLAEAFPKYLVVVIGLAFILLVLVFRSILVPLKATLGFLASVGISLGATVAVFQWGWLQGLIGLDAEAPVMFILPLLLTGILFGLAMDYEVFLVSRMREEFVHGREARDAVVHGFAHSARVVTAAALIMMGVFGGFAGGSDIIIKTIGFALAVGVLADAFLVRMLIVPAVMSIVGKHMWWLPRWLDRAMPDLDVEGESLARRLEAESGAPRHVADTTEPPTGPDDAKHLAGKHADS</sequence>
<feature type="compositionally biased region" description="Basic and acidic residues" evidence="7">
    <location>
        <begin position="752"/>
        <end position="764"/>
    </location>
</feature>
<evidence type="ECO:0000256" key="2">
    <source>
        <dbReference type="ARBA" id="ARBA00010157"/>
    </source>
</evidence>
<evidence type="ECO:0000256" key="6">
    <source>
        <dbReference type="ARBA" id="ARBA00023136"/>
    </source>
</evidence>
<feature type="transmembrane region" description="Helical" evidence="8">
    <location>
        <begin position="361"/>
        <end position="381"/>
    </location>
</feature>
<dbReference type="PROSITE" id="PS50156">
    <property type="entry name" value="SSD"/>
    <property type="match status" value="1"/>
</dbReference>
<dbReference type="PANTHER" id="PTHR33406:SF11">
    <property type="entry name" value="MEMBRANE PROTEIN SCO6666-RELATED"/>
    <property type="match status" value="1"/>
</dbReference>
<feature type="transmembrane region" description="Helical" evidence="8">
    <location>
        <begin position="638"/>
        <end position="664"/>
    </location>
</feature>
<feature type="transmembrane region" description="Helical" evidence="8">
    <location>
        <begin position="225"/>
        <end position="244"/>
    </location>
</feature>
<organism evidence="10 11">
    <name type="scientific">Aeromicrobium alkaliterrae</name>
    <dbReference type="NCBI Taxonomy" id="302168"/>
    <lineage>
        <taxon>Bacteria</taxon>
        <taxon>Bacillati</taxon>
        <taxon>Actinomycetota</taxon>
        <taxon>Actinomycetes</taxon>
        <taxon>Propionibacteriales</taxon>
        <taxon>Nocardioidaceae</taxon>
        <taxon>Aeromicrobium</taxon>
    </lineage>
</organism>
<dbReference type="InterPro" id="IPR004869">
    <property type="entry name" value="MMPL_dom"/>
</dbReference>
<dbReference type="Gene3D" id="1.20.1640.10">
    <property type="entry name" value="Multidrug efflux transporter AcrB transmembrane domain"/>
    <property type="match status" value="2"/>
</dbReference>
<evidence type="ECO:0000256" key="3">
    <source>
        <dbReference type="ARBA" id="ARBA00022475"/>
    </source>
</evidence>